<dbReference type="CDD" id="cd06171">
    <property type="entry name" value="Sigma70_r4"/>
    <property type="match status" value="1"/>
</dbReference>
<dbReference type="InterPro" id="IPR039425">
    <property type="entry name" value="RNA_pol_sigma-70-like"/>
</dbReference>
<keyword evidence="9" id="KW-1185">Reference proteome</keyword>
<feature type="domain" description="RNA polymerase sigma factor 70 region 4 type 2" evidence="7">
    <location>
        <begin position="136"/>
        <end position="187"/>
    </location>
</feature>
<dbReference type="Pfam" id="PF08281">
    <property type="entry name" value="Sigma70_r4_2"/>
    <property type="match status" value="1"/>
</dbReference>
<comment type="similarity">
    <text evidence="1">Belongs to the sigma-70 factor family. ECF subfamily.</text>
</comment>
<dbReference type="SUPFAM" id="SSF88659">
    <property type="entry name" value="Sigma3 and sigma4 domains of RNA polymerase sigma factors"/>
    <property type="match status" value="1"/>
</dbReference>
<evidence type="ECO:0000256" key="3">
    <source>
        <dbReference type="ARBA" id="ARBA00023082"/>
    </source>
</evidence>
<sequence>MPAVNLSSRASVLADKGPPEPALDIQEKKLVKAAQNGDSKAFEQLYRVHHARVYALSLRLCGDRHWAEDLSQEAFVRAWNKLASFKGDSQFGTWLYRVTANVVISNLRRNKAKFEDDLDSVAEVASQAGQFDADGDIEKALHKLPDGARTVLVLFSIEGYTHEEIASTLDIAVGTSKAQLHRARNALKTWLA</sequence>
<dbReference type="AlphaFoldDB" id="A0AAV3U5K3"/>
<dbReference type="SUPFAM" id="SSF88946">
    <property type="entry name" value="Sigma2 domain of RNA polymerase sigma factors"/>
    <property type="match status" value="1"/>
</dbReference>
<evidence type="ECO:0000259" key="6">
    <source>
        <dbReference type="Pfam" id="PF04542"/>
    </source>
</evidence>
<dbReference type="GO" id="GO:0016987">
    <property type="term" value="F:sigma factor activity"/>
    <property type="evidence" value="ECO:0007669"/>
    <property type="project" value="UniProtKB-KW"/>
</dbReference>
<keyword evidence="4" id="KW-0804">Transcription</keyword>
<evidence type="ECO:0000256" key="1">
    <source>
        <dbReference type="ARBA" id="ARBA00010641"/>
    </source>
</evidence>
<reference evidence="9" key="1">
    <citation type="journal article" date="2019" name="Int. J. Syst. Evol. Microbiol.">
        <title>The Global Catalogue of Microorganisms (GCM) 10K type strain sequencing project: providing services to taxonomists for standard genome sequencing and annotation.</title>
        <authorList>
            <consortium name="The Broad Institute Genomics Platform"/>
            <consortium name="The Broad Institute Genome Sequencing Center for Infectious Disease"/>
            <person name="Wu L."/>
            <person name="Ma J."/>
        </authorList>
    </citation>
    <scope>NUCLEOTIDE SEQUENCE [LARGE SCALE GENOMIC DNA]</scope>
    <source>
        <strain evidence="9">JCM 19134</strain>
    </source>
</reference>
<feature type="domain" description="RNA polymerase sigma-70 region 2" evidence="6">
    <location>
        <begin position="45"/>
        <end position="111"/>
    </location>
</feature>
<dbReference type="Pfam" id="PF04542">
    <property type="entry name" value="Sigma70_r2"/>
    <property type="match status" value="1"/>
</dbReference>
<dbReference type="InterPro" id="IPR007627">
    <property type="entry name" value="RNA_pol_sigma70_r2"/>
</dbReference>
<organism evidence="8 9">
    <name type="scientific">Halioxenophilus aromaticivorans</name>
    <dbReference type="NCBI Taxonomy" id="1306992"/>
    <lineage>
        <taxon>Bacteria</taxon>
        <taxon>Pseudomonadati</taxon>
        <taxon>Pseudomonadota</taxon>
        <taxon>Gammaproteobacteria</taxon>
        <taxon>Alteromonadales</taxon>
        <taxon>Alteromonadaceae</taxon>
        <taxon>Halioxenophilus</taxon>
    </lineage>
</organism>
<dbReference type="Gene3D" id="1.10.1740.10">
    <property type="match status" value="1"/>
</dbReference>
<dbReference type="GO" id="GO:0006352">
    <property type="term" value="P:DNA-templated transcription initiation"/>
    <property type="evidence" value="ECO:0007669"/>
    <property type="project" value="InterPro"/>
</dbReference>
<gene>
    <name evidence="8" type="ORF">GCM10025791_33790</name>
</gene>
<dbReference type="Proteomes" id="UP001409585">
    <property type="component" value="Unassembled WGS sequence"/>
</dbReference>
<keyword evidence="3" id="KW-0731">Sigma factor</keyword>
<dbReference type="InterPro" id="IPR036388">
    <property type="entry name" value="WH-like_DNA-bd_sf"/>
</dbReference>
<protein>
    <submittedName>
        <fullName evidence="8">RNA polymerase sigma factor</fullName>
    </submittedName>
</protein>
<evidence type="ECO:0000313" key="8">
    <source>
        <dbReference type="EMBL" id="GAA4950740.1"/>
    </source>
</evidence>
<comment type="caution">
    <text evidence="8">The sequence shown here is derived from an EMBL/GenBank/DDBJ whole genome shotgun (WGS) entry which is preliminary data.</text>
</comment>
<keyword evidence="2" id="KW-0805">Transcription regulation</keyword>
<evidence type="ECO:0000256" key="5">
    <source>
        <dbReference type="SAM" id="MobiDB-lite"/>
    </source>
</evidence>
<dbReference type="EMBL" id="BAABLX010000029">
    <property type="protein sequence ID" value="GAA4950740.1"/>
    <property type="molecule type" value="Genomic_DNA"/>
</dbReference>
<dbReference type="InterPro" id="IPR014284">
    <property type="entry name" value="RNA_pol_sigma-70_dom"/>
</dbReference>
<dbReference type="InterPro" id="IPR013325">
    <property type="entry name" value="RNA_pol_sigma_r2"/>
</dbReference>
<proteinExistence type="inferred from homology"/>
<dbReference type="PANTHER" id="PTHR43133:SF46">
    <property type="entry name" value="RNA POLYMERASE SIGMA-70 FACTOR ECF SUBFAMILY"/>
    <property type="match status" value="1"/>
</dbReference>
<dbReference type="InterPro" id="IPR013324">
    <property type="entry name" value="RNA_pol_sigma_r3/r4-like"/>
</dbReference>
<name>A0AAV3U5K3_9ALTE</name>
<dbReference type="GO" id="GO:0003677">
    <property type="term" value="F:DNA binding"/>
    <property type="evidence" value="ECO:0007669"/>
    <property type="project" value="InterPro"/>
</dbReference>
<evidence type="ECO:0000256" key="4">
    <source>
        <dbReference type="ARBA" id="ARBA00023163"/>
    </source>
</evidence>
<evidence type="ECO:0000313" key="9">
    <source>
        <dbReference type="Proteomes" id="UP001409585"/>
    </source>
</evidence>
<evidence type="ECO:0000259" key="7">
    <source>
        <dbReference type="Pfam" id="PF08281"/>
    </source>
</evidence>
<dbReference type="InterPro" id="IPR013249">
    <property type="entry name" value="RNA_pol_sigma70_r4_t2"/>
</dbReference>
<dbReference type="NCBIfam" id="TIGR02937">
    <property type="entry name" value="sigma70-ECF"/>
    <property type="match status" value="1"/>
</dbReference>
<dbReference type="PANTHER" id="PTHR43133">
    <property type="entry name" value="RNA POLYMERASE ECF-TYPE SIGMA FACTO"/>
    <property type="match status" value="1"/>
</dbReference>
<evidence type="ECO:0000256" key="2">
    <source>
        <dbReference type="ARBA" id="ARBA00023015"/>
    </source>
</evidence>
<feature type="region of interest" description="Disordered" evidence="5">
    <location>
        <begin position="1"/>
        <end position="20"/>
    </location>
</feature>
<dbReference type="RefSeq" id="WP_345425063.1">
    <property type="nucleotide sequence ID" value="NZ_BAABLX010000029.1"/>
</dbReference>
<dbReference type="Gene3D" id="1.10.10.10">
    <property type="entry name" value="Winged helix-like DNA-binding domain superfamily/Winged helix DNA-binding domain"/>
    <property type="match status" value="1"/>
</dbReference>
<feature type="compositionally biased region" description="Polar residues" evidence="5">
    <location>
        <begin position="1"/>
        <end position="10"/>
    </location>
</feature>
<accession>A0AAV3U5K3</accession>